<dbReference type="PANTHER" id="PTHR42760">
    <property type="entry name" value="SHORT-CHAIN DEHYDROGENASES/REDUCTASES FAMILY MEMBER"/>
    <property type="match status" value="1"/>
</dbReference>
<organism evidence="4 5">
    <name type="scientific">Amycolatopsis viridis</name>
    <dbReference type="NCBI Taxonomy" id="185678"/>
    <lineage>
        <taxon>Bacteria</taxon>
        <taxon>Bacillati</taxon>
        <taxon>Actinomycetota</taxon>
        <taxon>Actinomycetes</taxon>
        <taxon>Pseudonocardiales</taxon>
        <taxon>Pseudonocardiaceae</taxon>
        <taxon>Amycolatopsis</taxon>
    </lineage>
</organism>
<dbReference type="Gene3D" id="3.40.50.720">
    <property type="entry name" value="NAD(P)-binding Rossmann-like Domain"/>
    <property type="match status" value="1"/>
</dbReference>
<evidence type="ECO:0000256" key="2">
    <source>
        <dbReference type="ARBA" id="ARBA00023002"/>
    </source>
</evidence>
<dbReference type="PRINTS" id="PR00080">
    <property type="entry name" value="SDRFAMILY"/>
</dbReference>
<proteinExistence type="inferred from homology"/>
<evidence type="ECO:0000256" key="3">
    <source>
        <dbReference type="SAM" id="Phobius"/>
    </source>
</evidence>
<dbReference type="InterPro" id="IPR036291">
    <property type="entry name" value="NAD(P)-bd_dom_sf"/>
</dbReference>
<gene>
    <name evidence="4" type="ORF">FHX46_005301</name>
</gene>
<dbReference type="EC" id="1.1.1.100" evidence="4"/>
<dbReference type="SUPFAM" id="SSF51735">
    <property type="entry name" value="NAD(P)-binding Rossmann-fold domains"/>
    <property type="match status" value="1"/>
</dbReference>
<dbReference type="PRINTS" id="PR00081">
    <property type="entry name" value="GDHRDH"/>
</dbReference>
<dbReference type="PANTHER" id="PTHR42760:SF133">
    <property type="entry name" value="3-OXOACYL-[ACYL-CARRIER-PROTEIN] REDUCTASE"/>
    <property type="match status" value="1"/>
</dbReference>
<protein>
    <submittedName>
        <fullName evidence="4">3-oxoacyl-[acyl-carrier protein] reductase</fullName>
        <ecNumber evidence="4">1.1.1.100</ecNumber>
    </submittedName>
</protein>
<evidence type="ECO:0000256" key="1">
    <source>
        <dbReference type="ARBA" id="ARBA00006484"/>
    </source>
</evidence>
<dbReference type="Pfam" id="PF13561">
    <property type="entry name" value="adh_short_C2"/>
    <property type="match status" value="1"/>
</dbReference>
<name>A0ABX0T0L8_9PSEU</name>
<dbReference type="PROSITE" id="PS00061">
    <property type="entry name" value="ADH_SHORT"/>
    <property type="match status" value="1"/>
</dbReference>
<keyword evidence="2 4" id="KW-0560">Oxidoreductase</keyword>
<dbReference type="Proteomes" id="UP000754495">
    <property type="component" value="Unassembled WGS sequence"/>
</dbReference>
<reference evidence="4 5" key="1">
    <citation type="submission" date="2020-03" db="EMBL/GenBank/DDBJ databases">
        <title>Sequencing the genomes of 1000 actinobacteria strains.</title>
        <authorList>
            <person name="Klenk H.-P."/>
        </authorList>
    </citation>
    <scope>NUCLEOTIDE SEQUENCE [LARGE SCALE GENOMIC DNA]</scope>
    <source>
        <strain evidence="4 5">DSM 45668</strain>
    </source>
</reference>
<dbReference type="InterPro" id="IPR002347">
    <property type="entry name" value="SDR_fam"/>
</dbReference>
<dbReference type="GO" id="GO:0004316">
    <property type="term" value="F:3-oxoacyl-[acyl-carrier-protein] reductase (NADPH) activity"/>
    <property type="evidence" value="ECO:0007669"/>
    <property type="project" value="UniProtKB-EC"/>
</dbReference>
<dbReference type="CDD" id="cd05233">
    <property type="entry name" value="SDR_c"/>
    <property type="match status" value="1"/>
</dbReference>
<feature type="transmembrane region" description="Helical" evidence="3">
    <location>
        <begin position="12"/>
        <end position="32"/>
    </location>
</feature>
<dbReference type="InterPro" id="IPR020904">
    <property type="entry name" value="Sc_DH/Rdtase_CS"/>
</dbReference>
<keyword evidence="3" id="KW-1133">Transmembrane helix</keyword>
<comment type="similarity">
    <text evidence="1">Belongs to the short-chain dehydrogenases/reductases (SDR) family.</text>
</comment>
<dbReference type="RefSeq" id="WP_167120336.1">
    <property type="nucleotide sequence ID" value="NZ_JAANOU010000001.1"/>
</dbReference>
<evidence type="ECO:0000313" key="5">
    <source>
        <dbReference type="Proteomes" id="UP000754495"/>
    </source>
</evidence>
<sequence length="271" mass="28557">MTGVPVPPGTSGSVLVVGGSSGIGLATALLLAEAGRRVLVAARGGERLAEVAEIAERKKLPLETRVVDVRSERSVDALFAALDEAGEPVTACVNTAGRNLSRRLLVPPGDDGGQWLAHSERDWQDTLDLNLTGTFRVARAAALLFARQRRGGVIVTVASSTWRGSWGQPAYAAAKAGIVSLTRSLALELADHGIRVVCVAPGVIDGAALRDKCARKPAHAAHMARLRERIPLRRFATESEVARTIVHAIDNEYLTGNVLEVDGGGFPGRIA</sequence>
<dbReference type="EMBL" id="JAANOU010000001">
    <property type="protein sequence ID" value="NIH82771.1"/>
    <property type="molecule type" value="Genomic_DNA"/>
</dbReference>
<keyword evidence="3" id="KW-0472">Membrane</keyword>
<accession>A0ABX0T0L8</accession>
<comment type="caution">
    <text evidence="4">The sequence shown here is derived from an EMBL/GenBank/DDBJ whole genome shotgun (WGS) entry which is preliminary data.</text>
</comment>
<evidence type="ECO:0000313" key="4">
    <source>
        <dbReference type="EMBL" id="NIH82771.1"/>
    </source>
</evidence>
<keyword evidence="3" id="KW-0812">Transmembrane</keyword>
<keyword evidence="5" id="KW-1185">Reference proteome</keyword>